<dbReference type="Proteomes" id="UP000464787">
    <property type="component" value="Chromosome"/>
</dbReference>
<proteinExistence type="predicted"/>
<reference evidence="1 2" key="1">
    <citation type="submission" date="2020-01" db="EMBL/GenBank/DDBJ databases">
        <title>Genome sequencing of strain KACC 21265.</title>
        <authorList>
            <person name="Heo J."/>
            <person name="Kim S.-J."/>
            <person name="Kim J.-S."/>
            <person name="Hong S.-B."/>
            <person name="Kwon S.-W."/>
        </authorList>
    </citation>
    <scope>NUCLEOTIDE SEQUENCE [LARGE SCALE GENOMIC DNA]</scope>
    <source>
        <strain evidence="1 2">KACC 21265</strain>
    </source>
</reference>
<accession>A0A857J409</accession>
<dbReference type="EMBL" id="CP047650">
    <property type="protein sequence ID" value="QHI98516.1"/>
    <property type="molecule type" value="Genomic_DNA"/>
</dbReference>
<protein>
    <submittedName>
        <fullName evidence="1">Uncharacterized protein</fullName>
    </submittedName>
</protein>
<dbReference type="KEGG" id="xyk:GT347_11225"/>
<dbReference type="RefSeq" id="WP_160552033.1">
    <property type="nucleotide sequence ID" value="NZ_CP047650.1"/>
</dbReference>
<keyword evidence="2" id="KW-1185">Reference proteome</keyword>
<evidence type="ECO:0000313" key="1">
    <source>
        <dbReference type="EMBL" id="QHI98516.1"/>
    </source>
</evidence>
<sequence>MSNKVVYELVCYGLAVSAEGVDQLSRTKVDPERLALAHRMAGVLLGQRPPVEGHCRYAGCNGEMLLLPGNADEAITVKLALDDIDPRTVAAMAEIAAALQCTFVPWGGGACIAAEADALMADVAGRAVRHVVPQGSTLYENTRMDVRIGLA</sequence>
<name>A0A857J409_9BURK</name>
<dbReference type="AlphaFoldDB" id="A0A857J409"/>
<gene>
    <name evidence="1" type="ORF">GT347_11225</name>
</gene>
<organism evidence="1 2">
    <name type="scientific">Xylophilus rhododendri</name>
    <dbReference type="NCBI Taxonomy" id="2697032"/>
    <lineage>
        <taxon>Bacteria</taxon>
        <taxon>Pseudomonadati</taxon>
        <taxon>Pseudomonadota</taxon>
        <taxon>Betaproteobacteria</taxon>
        <taxon>Burkholderiales</taxon>
        <taxon>Xylophilus</taxon>
    </lineage>
</organism>
<evidence type="ECO:0000313" key="2">
    <source>
        <dbReference type="Proteomes" id="UP000464787"/>
    </source>
</evidence>